<protein>
    <recommendedName>
        <fullName evidence="4">AB hydrolase-1 domain-containing protein</fullName>
    </recommendedName>
</protein>
<evidence type="ECO:0000256" key="1">
    <source>
        <dbReference type="ARBA" id="ARBA00010088"/>
    </source>
</evidence>
<reference evidence="5" key="1">
    <citation type="journal article" date="2021" name="Genome Biol. Evol.">
        <title>The assembled and annotated genome of the fairy-ring fungus Marasmius oreades.</title>
        <authorList>
            <person name="Hiltunen M."/>
            <person name="Ament-Velasquez S.L."/>
            <person name="Johannesson H."/>
        </authorList>
    </citation>
    <scope>NUCLEOTIDE SEQUENCE</scope>
    <source>
        <strain evidence="5">03SP1</strain>
    </source>
</reference>
<dbReference type="AlphaFoldDB" id="A0A9P7UZZ3"/>
<proteinExistence type="inferred from homology"/>
<dbReference type="PIRSF" id="PIRSF005539">
    <property type="entry name" value="Pept_S33_TRI_F1"/>
    <property type="match status" value="1"/>
</dbReference>
<dbReference type="PANTHER" id="PTHR43194:SF2">
    <property type="entry name" value="PEROXISOMAL MEMBRANE PROTEIN LPX1"/>
    <property type="match status" value="1"/>
</dbReference>
<dbReference type="PANTHER" id="PTHR43194">
    <property type="entry name" value="HYDROLASE ALPHA/BETA FOLD FAMILY"/>
    <property type="match status" value="1"/>
</dbReference>
<feature type="signal peptide" evidence="3">
    <location>
        <begin position="1"/>
        <end position="22"/>
    </location>
</feature>
<dbReference type="InterPro" id="IPR000073">
    <property type="entry name" value="AB_hydrolase_1"/>
</dbReference>
<dbReference type="PRINTS" id="PR00793">
    <property type="entry name" value="PROAMNOPTASE"/>
</dbReference>
<evidence type="ECO:0000313" key="6">
    <source>
        <dbReference type="Proteomes" id="UP001049176"/>
    </source>
</evidence>
<dbReference type="GO" id="GO:0006508">
    <property type="term" value="P:proteolysis"/>
    <property type="evidence" value="ECO:0007669"/>
    <property type="project" value="InterPro"/>
</dbReference>
<dbReference type="EMBL" id="CM032182">
    <property type="protein sequence ID" value="KAG7097810.1"/>
    <property type="molecule type" value="Genomic_DNA"/>
</dbReference>
<evidence type="ECO:0000256" key="3">
    <source>
        <dbReference type="SAM" id="SignalP"/>
    </source>
</evidence>
<keyword evidence="2" id="KW-0378">Hydrolase</keyword>
<dbReference type="InterPro" id="IPR005945">
    <property type="entry name" value="Pro_imino_pep"/>
</dbReference>
<dbReference type="Pfam" id="PF00561">
    <property type="entry name" value="Abhydrolase_1"/>
    <property type="match status" value="1"/>
</dbReference>
<dbReference type="RefSeq" id="XP_043014280.1">
    <property type="nucleotide sequence ID" value="XM_043149673.1"/>
</dbReference>
<dbReference type="SUPFAM" id="SSF53474">
    <property type="entry name" value="alpha/beta-Hydrolases"/>
    <property type="match status" value="1"/>
</dbReference>
<dbReference type="GO" id="GO:0008233">
    <property type="term" value="F:peptidase activity"/>
    <property type="evidence" value="ECO:0007669"/>
    <property type="project" value="InterPro"/>
</dbReference>
<evidence type="ECO:0000256" key="2">
    <source>
        <dbReference type="ARBA" id="ARBA00022801"/>
    </source>
</evidence>
<dbReference type="InterPro" id="IPR002410">
    <property type="entry name" value="Peptidase_S33"/>
</dbReference>
<dbReference type="Proteomes" id="UP001049176">
    <property type="component" value="Chromosome 2"/>
</dbReference>
<dbReference type="GeneID" id="66074205"/>
<gene>
    <name evidence="5" type="ORF">E1B28_005129</name>
</gene>
<keyword evidence="6" id="KW-1185">Reference proteome</keyword>
<dbReference type="InterPro" id="IPR050228">
    <property type="entry name" value="Carboxylesterase_BioH"/>
</dbReference>
<keyword evidence="3" id="KW-0732">Signal</keyword>
<organism evidence="5 6">
    <name type="scientific">Marasmius oreades</name>
    <name type="common">fairy-ring Marasmius</name>
    <dbReference type="NCBI Taxonomy" id="181124"/>
    <lineage>
        <taxon>Eukaryota</taxon>
        <taxon>Fungi</taxon>
        <taxon>Dikarya</taxon>
        <taxon>Basidiomycota</taxon>
        <taxon>Agaricomycotina</taxon>
        <taxon>Agaricomycetes</taxon>
        <taxon>Agaricomycetidae</taxon>
        <taxon>Agaricales</taxon>
        <taxon>Marasmiineae</taxon>
        <taxon>Marasmiaceae</taxon>
        <taxon>Marasmius</taxon>
    </lineage>
</organism>
<dbReference type="InterPro" id="IPR029058">
    <property type="entry name" value="AB_hydrolase_fold"/>
</dbReference>
<comment type="similarity">
    <text evidence="1">Belongs to the peptidase S33 family.</text>
</comment>
<dbReference type="Gene3D" id="3.40.50.1820">
    <property type="entry name" value="alpha/beta hydrolase"/>
    <property type="match status" value="1"/>
</dbReference>
<comment type="caution">
    <text evidence="5">The sequence shown here is derived from an EMBL/GenBank/DDBJ whole genome shotgun (WGS) entry which is preliminary data.</text>
</comment>
<name>A0A9P7UZZ3_9AGAR</name>
<sequence>MAFRILSSLILLSLGAAVSTSAIVLEEQPLRVEGTLSVPFKVNGTVYKTWVFQHASPAVLPTARPLVVLHGGPGLTHDYMLPLTDLAASRPVVLYDQIGSGKSSHVASNDSTFNWGLDVFLQELDNVLSILNIGHDFDLLGHSWGGVMAAEYAVRRKNPGLKHLVFSDSLPSNELWDQSEGELLAAFPEEVQSDLAVGFDDPVRYRKGLAAFFAVHGCTVNPTPQGVNVSFDYLFEDPTSSMRMGAALAGWSIIDRLSQITVPTLVLNGAADISQDFVNQPYLDRIPHVTHYKFEKSSHTPMWEERDEYMQVVERFLG</sequence>
<evidence type="ECO:0000313" key="5">
    <source>
        <dbReference type="EMBL" id="KAG7097810.1"/>
    </source>
</evidence>
<dbReference type="KEGG" id="more:E1B28_005129"/>
<feature type="domain" description="AB hydrolase-1" evidence="4">
    <location>
        <begin position="65"/>
        <end position="305"/>
    </location>
</feature>
<evidence type="ECO:0000259" key="4">
    <source>
        <dbReference type="Pfam" id="PF00561"/>
    </source>
</evidence>
<dbReference type="OrthoDB" id="190201at2759"/>
<accession>A0A9P7UZZ3</accession>
<feature type="chain" id="PRO_5040428511" description="AB hydrolase-1 domain-containing protein" evidence="3">
    <location>
        <begin position="23"/>
        <end position="318"/>
    </location>
</feature>